<reference evidence="2 3" key="1">
    <citation type="submission" date="2018-01" db="EMBL/GenBank/DDBJ databases">
        <title>Arthrobacter sp. nov., from glaciers in China.</title>
        <authorList>
            <person name="Liu Q."/>
            <person name="Xin Y.-H."/>
        </authorList>
    </citation>
    <scope>NUCLEOTIDE SEQUENCE [LARGE SCALE GENOMIC DNA]</scope>
    <source>
        <strain evidence="2 3">HLT2-12-2</strain>
    </source>
</reference>
<name>A0A2S3ZW22_ARTGL</name>
<dbReference type="AlphaFoldDB" id="A0A2S3ZW22"/>
<dbReference type="EMBL" id="PPXC01000007">
    <property type="protein sequence ID" value="POH73466.1"/>
    <property type="molecule type" value="Genomic_DNA"/>
</dbReference>
<comment type="caution">
    <text evidence="2">The sequence shown here is derived from an EMBL/GenBank/DDBJ whole genome shotgun (WGS) entry which is preliminary data.</text>
</comment>
<gene>
    <name evidence="2" type="ORF">CVS27_11200</name>
</gene>
<keyword evidence="3" id="KW-1185">Reference proteome</keyword>
<feature type="transmembrane region" description="Helical" evidence="1">
    <location>
        <begin position="141"/>
        <end position="165"/>
    </location>
</feature>
<dbReference type="RefSeq" id="WP_103465815.1">
    <property type="nucleotide sequence ID" value="NZ_PPXC01000007.1"/>
</dbReference>
<evidence type="ECO:0000256" key="1">
    <source>
        <dbReference type="SAM" id="Phobius"/>
    </source>
</evidence>
<sequence length="175" mass="18763">MGTDLAKEAKRVGTVSVNYEKLAGILTPQLAVQLSAHDQALQAAFVQASAPMLAELEKGRTALNDAGAVVTMQVTRASEQIEKLGGVVTWRMVGQIATVLLPLALAMFMVFGVTQTIWVALGFQPILQTIWGWFLSASQWYWKLAIAGGAGVVLAAFGCLTWWIGKKLGGSYSSY</sequence>
<feature type="transmembrane region" description="Helical" evidence="1">
    <location>
        <begin position="99"/>
        <end position="121"/>
    </location>
</feature>
<evidence type="ECO:0000313" key="2">
    <source>
        <dbReference type="EMBL" id="POH73466.1"/>
    </source>
</evidence>
<keyword evidence="1" id="KW-1133">Transmembrane helix</keyword>
<keyword evidence="1" id="KW-0812">Transmembrane</keyword>
<keyword evidence="1" id="KW-0472">Membrane</keyword>
<accession>A0A2S3ZW22</accession>
<proteinExistence type="predicted"/>
<organism evidence="2 3">
    <name type="scientific">Arthrobacter glacialis</name>
    <dbReference type="NCBI Taxonomy" id="1664"/>
    <lineage>
        <taxon>Bacteria</taxon>
        <taxon>Bacillati</taxon>
        <taxon>Actinomycetota</taxon>
        <taxon>Actinomycetes</taxon>
        <taxon>Micrococcales</taxon>
        <taxon>Micrococcaceae</taxon>
        <taxon>Arthrobacter</taxon>
    </lineage>
</organism>
<evidence type="ECO:0000313" key="3">
    <source>
        <dbReference type="Proteomes" id="UP000237061"/>
    </source>
</evidence>
<dbReference type="Proteomes" id="UP000237061">
    <property type="component" value="Unassembled WGS sequence"/>
</dbReference>
<protein>
    <submittedName>
        <fullName evidence="2">Uncharacterized protein</fullName>
    </submittedName>
</protein>